<dbReference type="OrthoDB" id="6359816at2759"/>
<evidence type="ECO:0000313" key="3">
    <source>
        <dbReference type="EMBL" id="GBC05761.1"/>
    </source>
</evidence>
<protein>
    <recommendedName>
        <fullName evidence="6">BTB domain-containing protein</fullName>
    </recommendedName>
</protein>
<sequence>MMRGRSLKQDFRSLINNQKYSDVEILCGDEKKFYCSKIILAARSEIFDGLFYNGLKETYENQISFPNINSLVMKIVLEYIYTGSIEEETLKKDNVFEVFNVADYFQLPGLQDLIVEGFKNTLENNHRKIYSPEFLTRAVDIMQLSDDNVLLNFLVEKVATIPLNAIEFGRLSIKALQRLLSYAHGRNMSLATSEYEVFRYSVILVAKQISDNTYKNILKRLPTLEQIEKADDSVQINTVDHQEITKELEPLIKYIDFSRIKGQILANVIEPLEIVSDKTILNAYRKKARSNFLEKDESRSIPQLQFLKEFSDNYVWDESGCGSELVIMENGRIVKPSFGFSRLQSVRAKKLLEFNKGTFEWDVIIEKSCRTAYVGVCASENFNYEAWAGNQPTGWVIGSTGCCYNSGKWGKYCEPFFDTNDVKITVHIDMNRRTLAFTVNGKKYPEMRHDLPPKLYPVASLKHPGRFRIKSH</sequence>
<dbReference type="PROSITE" id="PS50188">
    <property type="entry name" value="B302_SPRY"/>
    <property type="match status" value="1"/>
</dbReference>
<name>A0A2Z6RU49_9GLOM</name>
<evidence type="ECO:0000313" key="5">
    <source>
        <dbReference type="Proteomes" id="UP000247702"/>
    </source>
</evidence>
<gene>
    <name evidence="4" type="ORF">RCL2_002419700</name>
    <name evidence="3" type="ORF">RclHR1_06400011</name>
</gene>
<evidence type="ECO:0000313" key="4">
    <source>
        <dbReference type="EMBL" id="GES97609.1"/>
    </source>
</evidence>
<dbReference type="SUPFAM" id="SSF49899">
    <property type="entry name" value="Concanavalin A-like lectins/glucanases"/>
    <property type="match status" value="1"/>
</dbReference>
<proteinExistence type="predicted"/>
<dbReference type="SUPFAM" id="SSF54695">
    <property type="entry name" value="POZ domain"/>
    <property type="match status" value="1"/>
</dbReference>
<keyword evidence="5" id="KW-1185">Reference proteome</keyword>
<dbReference type="Proteomes" id="UP000247702">
    <property type="component" value="Unassembled WGS sequence"/>
</dbReference>
<dbReference type="Gene3D" id="2.60.120.920">
    <property type="match status" value="1"/>
</dbReference>
<dbReference type="AlphaFoldDB" id="A0A2Z6RU49"/>
<dbReference type="CDD" id="cd11709">
    <property type="entry name" value="SPRY"/>
    <property type="match status" value="1"/>
</dbReference>
<feature type="domain" description="B30.2/SPRY" evidence="2">
    <location>
        <begin position="293"/>
        <end position="472"/>
    </location>
</feature>
<dbReference type="SMART" id="SM00225">
    <property type="entry name" value="BTB"/>
    <property type="match status" value="1"/>
</dbReference>
<dbReference type="PANTHER" id="PTHR24410:SF23">
    <property type="entry name" value="BTB DOMAIN-CONTAINING PROTEIN-RELATED"/>
    <property type="match status" value="1"/>
</dbReference>
<reference evidence="3 5" key="1">
    <citation type="submission" date="2017-11" db="EMBL/GenBank/DDBJ databases">
        <title>The genome of Rhizophagus clarus HR1 reveals common genetic basis of auxotrophy among arbuscular mycorrhizal fungi.</title>
        <authorList>
            <person name="Kobayashi Y."/>
        </authorList>
    </citation>
    <scope>NUCLEOTIDE SEQUENCE [LARGE SCALE GENOMIC DNA]</scope>
    <source>
        <strain evidence="3 5">HR1</strain>
    </source>
</reference>
<dbReference type="InterPro" id="IPR013320">
    <property type="entry name" value="ConA-like_dom_sf"/>
</dbReference>
<accession>A0A2Z6RU49</accession>
<dbReference type="EMBL" id="BEXD01004027">
    <property type="protein sequence ID" value="GBC05761.1"/>
    <property type="molecule type" value="Genomic_DNA"/>
</dbReference>
<dbReference type="EMBL" id="BLAL01000259">
    <property type="protein sequence ID" value="GES97609.1"/>
    <property type="molecule type" value="Genomic_DNA"/>
</dbReference>
<dbReference type="InterPro" id="IPR011333">
    <property type="entry name" value="SKP1/BTB/POZ_sf"/>
</dbReference>
<dbReference type="InterPro" id="IPR043136">
    <property type="entry name" value="B30.2/SPRY_sf"/>
</dbReference>
<dbReference type="Pfam" id="PF00622">
    <property type="entry name" value="SPRY"/>
    <property type="match status" value="1"/>
</dbReference>
<dbReference type="InterPro" id="IPR000210">
    <property type="entry name" value="BTB/POZ_dom"/>
</dbReference>
<evidence type="ECO:0008006" key="6">
    <source>
        <dbReference type="Google" id="ProtNLM"/>
    </source>
</evidence>
<dbReference type="PROSITE" id="PS50097">
    <property type="entry name" value="BTB"/>
    <property type="match status" value="1"/>
</dbReference>
<dbReference type="InterPro" id="IPR001870">
    <property type="entry name" value="B30.2/SPRY"/>
</dbReference>
<dbReference type="Proteomes" id="UP000615446">
    <property type="component" value="Unassembled WGS sequence"/>
</dbReference>
<comment type="caution">
    <text evidence="3">The sequence shown here is derived from an EMBL/GenBank/DDBJ whole genome shotgun (WGS) entry which is preliminary data.</text>
</comment>
<dbReference type="InterPro" id="IPR003877">
    <property type="entry name" value="SPRY_dom"/>
</dbReference>
<dbReference type="Pfam" id="PF00651">
    <property type="entry name" value="BTB"/>
    <property type="match status" value="1"/>
</dbReference>
<dbReference type="InterPro" id="IPR051481">
    <property type="entry name" value="BTB-POZ/Galectin-3-binding"/>
</dbReference>
<reference evidence="4" key="2">
    <citation type="submission" date="2019-10" db="EMBL/GenBank/DDBJ databases">
        <title>Conservation and host-specific expression of non-tandemly repeated heterogenous ribosome RNA gene in arbuscular mycorrhizal fungi.</title>
        <authorList>
            <person name="Maeda T."/>
            <person name="Kobayashi Y."/>
            <person name="Nakagawa T."/>
            <person name="Ezawa T."/>
            <person name="Yamaguchi K."/>
            <person name="Bino T."/>
            <person name="Nishimoto Y."/>
            <person name="Shigenobu S."/>
            <person name="Kawaguchi M."/>
        </authorList>
    </citation>
    <scope>NUCLEOTIDE SEQUENCE</scope>
    <source>
        <strain evidence="4">HR1</strain>
    </source>
</reference>
<dbReference type="Gene3D" id="3.30.710.10">
    <property type="entry name" value="Potassium Channel Kv1.1, Chain A"/>
    <property type="match status" value="1"/>
</dbReference>
<organism evidence="3 5">
    <name type="scientific">Rhizophagus clarus</name>
    <dbReference type="NCBI Taxonomy" id="94130"/>
    <lineage>
        <taxon>Eukaryota</taxon>
        <taxon>Fungi</taxon>
        <taxon>Fungi incertae sedis</taxon>
        <taxon>Mucoromycota</taxon>
        <taxon>Glomeromycotina</taxon>
        <taxon>Glomeromycetes</taxon>
        <taxon>Glomerales</taxon>
        <taxon>Glomeraceae</taxon>
        <taxon>Rhizophagus</taxon>
    </lineage>
</organism>
<dbReference type="PANTHER" id="PTHR24410">
    <property type="entry name" value="HL07962P-RELATED"/>
    <property type="match status" value="1"/>
</dbReference>
<evidence type="ECO:0000259" key="2">
    <source>
        <dbReference type="PROSITE" id="PS50188"/>
    </source>
</evidence>
<feature type="domain" description="BTB" evidence="1">
    <location>
        <begin position="21"/>
        <end position="89"/>
    </location>
</feature>
<evidence type="ECO:0000259" key="1">
    <source>
        <dbReference type="PROSITE" id="PS50097"/>
    </source>
</evidence>